<gene>
    <name evidence="2" type="ORF">CWI38_0001p0200</name>
</gene>
<reference evidence="2 3" key="1">
    <citation type="submission" date="2017-12" db="EMBL/GenBank/DDBJ databases">
        <authorList>
            <person name="Pombert J.-F."/>
            <person name="Haag K.L."/>
            <person name="Ebert D."/>
        </authorList>
    </citation>
    <scope>NUCLEOTIDE SEQUENCE [LARGE SCALE GENOMIC DNA]</scope>
    <source>
        <strain evidence="2">IL-G-3</strain>
    </source>
</reference>
<keyword evidence="3" id="KW-1185">Reference proteome</keyword>
<dbReference type="Proteomes" id="UP000292282">
    <property type="component" value="Unassembled WGS sequence"/>
</dbReference>
<feature type="transmembrane region" description="Helical" evidence="1">
    <location>
        <begin position="9"/>
        <end position="26"/>
    </location>
</feature>
<feature type="transmembrane region" description="Helical" evidence="1">
    <location>
        <begin position="155"/>
        <end position="177"/>
    </location>
</feature>
<dbReference type="AlphaFoldDB" id="A0A4Q9M2U7"/>
<keyword evidence="1" id="KW-1133">Transmembrane helix</keyword>
<dbReference type="EMBL" id="PITK01000001">
    <property type="protein sequence ID" value="TBU21049.1"/>
    <property type="molecule type" value="Genomic_DNA"/>
</dbReference>
<feature type="transmembrane region" description="Helical" evidence="1">
    <location>
        <begin position="32"/>
        <end position="51"/>
    </location>
</feature>
<feature type="transmembrane region" description="Helical" evidence="1">
    <location>
        <begin position="97"/>
        <end position="116"/>
    </location>
</feature>
<accession>A0A4Q9M2U7</accession>
<keyword evidence="1" id="KW-0472">Membrane</keyword>
<feature type="transmembrane region" description="Helical" evidence="1">
    <location>
        <begin position="66"/>
        <end position="85"/>
    </location>
</feature>
<name>A0A4Q9M2U7_9MICR</name>
<proteinExistence type="predicted"/>
<evidence type="ECO:0000256" key="1">
    <source>
        <dbReference type="SAM" id="Phobius"/>
    </source>
</evidence>
<evidence type="ECO:0000313" key="2">
    <source>
        <dbReference type="EMBL" id="TBU21049.1"/>
    </source>
</evidence>
<comment type="caution">
    <text evidence="2">The sequence shown here is derived from an EMBL/GenBank/DDBJ whole genome shotgun (WGS) entry which is preliminary data.</text>
</comment>
<sequence>MKYLRFSDFIFTFVYSFITGLFVIGFKLRFNIMYILYVQLICINYINAYLLRKNFGFFQYNIRKSFMYLIVHVSFVITFYINTFIEFPSLFFHSDVYSYIFRYIVSLTFPISSFLTAKIIRKKTRNDILYLIVLNLYFIISKVVHSMFFYKFAVFFPQVVFQSVQFFVMIVLCNLIFNPYDTLMFIFLYFIPYLLWQMNDLVNQYMFYLNNESINL</sequence>
<organism evidence="2 3">
    <name type="scientific">Hamiltosporidium tvaerminnensis</name>
    <dbReference type="NCBI Taxonomy" id="1176355"/>
    <lineage>
        <taxon>Eukaryota</taxon>
        <taxon>Fungi</taxon>
        <taxon>Fungi incertae sedis</taxon>
        <taxon>Microsporidia</taxon>
        <taxon>Dubosqiidae</taxon>
        <taxon>Hamiltosporidium</taxon>
    </lineage>
</organism>
<evidence type="ECO:0000313" key="3">
    <source>
        <dbReference type="Proteomes" id="UP000292282"/>
    </source>
</evidence>
<protein>
    <submittedName>
        <fullName evidence="2">Uncharacterized protein</fullName>
    </submittedName>
</protein>
<dbReference type="VEuPathDB" id="MicrosporidiaDB:CWI38_0001p0200"/>
<feature type="transmembrane region" description="Helical" evidence="1">
    <location>
        <begin position="128"/>
        <end position="149"/>
    </location>
</feature>
<keyword evidence="1" id="KW-0812">Transmembrane</keyword>